<dbReference type="Proteomes" id="UP000031465">
    <property type="component" value="Unassembled WGS sequence"/>
</dbReference>
<evidence type="ECO:0000313" key="1">
    <source>
        <dbReference type="EMBL" id="KIC73280.1"/>
    </source>
</evidence>
<accession>A0A0C1JPZ0</accession>
<gene>
    <name evidence="1" type="ORF">DB44_BH00030</name>
</gene>
<dbReference type="InterPro" id="IPR009241">
    <property type="entry name" value="HigB-like"/>
</dbReference>
<reference evidence="1 2" key="1">
    <citation type="journal article" date="2014" name="Mol. Biol. Evol.">
        <title>Massive expansion of Ubiquitination-related gene families within the Chlamydiae.</title>
        <authorList>
            <person name="Domman D."/>
            <person name="Collingro A."/>
            <person name="Lagkouvardos I."/>
            <person name="Gehre L."/>
            <person name="Weinmaier T."/>
            <person name="Rattei T."/>
            <person name="Subtil A."/>
            <person name="Horn M."/>
        </authorList>
    </citation>
    <scope>NUCLEOTIDE SEQUENCE [LARGE SCALE GENOMIC DNA]</scope>
    <source>
        <strain evidence="1 2">EI2</strain>
    </source>
</reference>
<evidence type="ECO:0008006" key="3">
    <source>
        <dbReference type="Google" id="ProtNLM"/>
    </source>
</evidence>
<proteinExistence type="predicted"/>
<dbReference type="PATRIC" id="fig|362787.3.peg.563"/>
<dbReference type="Pfam" id="PF05973">
    <property type="entry name" value="Gp49"/>
    <property type="match status" value="1"/>
</dbReference>
<dbReference type="EMBL" id="JSAN01000031">
    <property type="protein sequence ID" value="KIC73280.1"/>
    <property type="molecule type" value="Genomic_DNA"/>
</dbReference>
<dbReference type="AlphaFoldDB" id="A0A0C1JPZ0"/>
<organism evidence="1 2">
    <name type="scientific">Candidatus Protochlamydia amoebophila</name>
    <dbReference type="NCBI Taxonomy" id="362787"/>
    <lineage>
        <taxon>Bacteria</taxon>
        <taxon>Pseudomonadati</taxon>
        <taxon>Chlamydiota</taxon>
        <taxon>Chlamydiia</taxon>
        <taxon>Parachlamydiales</taxon>
        <taxon>Parachlamydiaceae</taxon>
        <taxon>Candidatus Protochlamydia</taxon>
    </lineage>
</organism>
<dbReference type="RefSeq" id="WP_039356943.1">
    <property type="nucleotide sequence ID" value="NZ_JSAN01000031.1"/>
</dbReference>
<sequence>MDQRKPIIWVGSSKKDFMNFPSDIRREMGHVLYIAQKGEKHKDAKPLKGFGGGSILEIVQSDGQGTYRTIYTVQMKEAVFVLHAFQKKSKTGSKTPKQEIDLIEQRLKSVQQKYE</sequence>
<protein>
    <recommendedName>
        <fullName evidence="3">Addiction module toxin RelE</fullName>
    </recommendedName>
</protein>
<comment type="caution">
    <text evidence="1">The sequence shown here is derived from an EMBL/GenBank/DDBJ whole genome shotgun (WGS) entry which is preliminary data.</text>
</comment>
<name>A0A0C1JPZ0_9BACT</name>
<evidence type="ECO:0000313" key="2">
    <source>
        <dbReference type="Proteomes" id="UP000031465"/>
    </source>
</evidence>